<evidence type="ECO:0000256" key="8">
    <source>
        <dbReference type="SAM" id="MobiDB-lite"/>
    </source>
</evidence>
<protein>
    <recommendedName>
        <fullName evidence="3">DNA polymerase epsilon subunit B</fullName>
    </recommendedName>
    <alternativeName>
        <fullName evidence="7">DNA polymerase II subunit 2</fullName>
    </alternativeName>
</protein>
<evidence type="ECO:0000256" key="3">
    <source>
        <dbReference type="ARBA" id="ARBA00016011"/>
    </source>
</evidence>
<evidence type="ECO:0000256" key="6">
    <source>
        <dbReference type="ARBA" id="ARBA00023242"/>
    </source>
</evidence>
<evidence type="ECO:0000259" key="9">
    <source>
        <dbReference type="Pfam" id="PF04042"/>
    </source>
</evidence>
<feature type="domain" description="DNA polymerase alpha/delta/epsilon subunit B" evidence="9">
    <location>
        <begin position="326"/>
        <end position="608"/>
    </location>
</feature>
<dbReference type="GO" id="GO:0003677">
    <property type="term" value="F:DNA binding"/>
    <property type="evidence" value="ECO:0007669"/>
    <property type="project" value="UniProtKB-KW"/>
</dbReference>
<dbReference type="PANTHER" id="PTHR12708">
    <property type="entry name" value="DNA POLYMERASE EPSILON SUBUNIT B"/>
    <property type="match status" value="1"/>
</dbReference>
<reference evidence="10" key="1">
    <citation type="submission" date="2014-02" db="EMBL/GenBank/DDBJ databases">
        <authorList>
            <person name="Genoscope - CEA"/>
        </authorList>
    </citation>
    <scope>NUCLEOTIDE SEQUENCE</scope>
    <source>
        <strain evidence="10">LS3</strain>
    </source>
</reference>
<organism evidence="10">
    <name type="scientific">Blastobotrys adeninivorans</name>
    <name type="common">Yeast</name>
    <name type="synonym">Arxula adeninivorans</name>
    <dbReference type="NCBI Taxonomy" id="409370"/>
    <lineage>
        <taxon>Eukaryota</taxon>
        <taxon>Fungi</taxon>
        <taxon>Dikarya</taxon>
        <taxon>Ascomycota</taxon>
        <taxon>Saccharomycotina</taxon>
        <taxon>Dipodascomycetes</taxon>
        <taxon>Dipodascales</taxon>
        <taxon>Trichomonascaceae</taxon>
        <taxon>Blastobotrys</taxon>
    </lineage>
</organism>
<evidence type="ECO:0000256" key="2">
    <source>
        <dbReference type="ARBA" id="ARBA00009560"/>
    </source>
</evidence>
<proteinExistence type="inferred from homology"/>
<keyword evidence="5" id="KW-0238">DNA-binding</keyword>
<dbReference type="PhylomeDB" id="A0A060T8D2"/>
<dbReference type="GO" id="GO:0006261">
    <property type="term" value="P:DNA-templated DNA replication"/>
    <property type="evidence" value="ECO:0007669"/>
    <property type="project" value="InterPro"/>
</dbReference>
<gene>
    <name evidence="10" type="ORF">GNLVRS02_ARAD1C35948g</name>
</gene>
<dbReference type="GO" id="GO:0008622">
    <property type="term" value="C:epsilon DNA polymerase complex"/>
    <property type="evidence" value="ECO:0007669"/>
    <property type="project" value="InterPro"/>
</dbReference>
<dbReference type="PANTHER" id="PTHR12708:SF0">
    <property type="entry name" value="DNA POLYMERASE EPSILON SUBUNIT 2"/>
    <property type="match status" value="1"/>
</dbReference>
<dbReference type="GO" id="GO:0042276">
    <property type="term" value="P:error-prone translesion synthesis"/>
    <property type="evidence" value="ECO:0007669"/>
    <property type="project" value="TreeGrafter"/>
</dbReference>
<feature type="region of interest" description="Disordered" evidence="8">
    <location>
        <begin position="500"/>
        <end position="526"/>
    </location>
</feature>
<keyword evidence="6" id="KW-0539">Nucleus</keyword>
<dbReference type="Pfam" id="PF04042">
    <property type="entry name" value="DNA_pol_E_B"/>
    <property type="match status" value="1"/>
</dbReference>
<name>A0A060T8D2_BLAAD</name>
<sequence length="648" mass="73002">MTEPAVLPAVLTPSQVRPVAYRVLSKKHGLNLKSTGLEVLAKVLGKRFGVDWRSSKAEKFLDDVAKQWKEQDRGLFIEGSILEGVIKDMLNVADSETSGNSKEPSRPFNWKDYFKLVCARDQPLYMYNRLRKYYEPASSGAGTFGTAEARKNLFLNRYYVLHDRVLRDETFNKPSFVGLEGGKTWHTISPIKNMLGRNDSAYLLLGMLSKGNDGHWYIQDDSGKVQLDISTHCVPSDQAYYTPGCIVLCTGVYHNSQFIVDTMGPPMAERRENTKEALGNIDFLGVHSAMNATARGSKTSRIERIDRAFEAQLREREHMFSGHKFVILGADIFLDNLRTIDALRKLFGRLEAEFTANDGSETPICIIMPGSFISAPFQANGSSTAYKEMMDDFADLISQFPTLLENASLMFVPGDNDPWAATFSSGAVPVWPLNPIPSVFTNRINRVAPNVMQASNPAKLVYLSQEISIVRDDYGARLRRNEIIFPHMPEEDEEIMETGKEGNGTVPVVNQEKDQLSENEDSDPEVEARRKALTDIIEEENIQIKFTKPHMDKDIAEARKVVRTLLDQGHLSPFPISTRPVSWEYDHTLYLSPLPSMLVLADPTTPKFKVTYQGCHVINPGLFLEKNTINWMEYVPSTGSSTHRFMYI</sequence>
<keyword evidence="4" id="KW-0235">DNA replication</keyword>
<evidence type="ECO:0000256" key="5">
    <source>
        <dbReference type="ARBA" id="ARBA00023125"/>
    </source>
</evidence>
<evidence type="ECO:0000313" key="10">
    <source>
        <dbReference type="EMBL" id="CDP35456.1"/>
    </source>
</evidence>
<reference evidence="10" key="2">
    <citation type="submission" date="2014-06" db="EMBL/GenBank/DDBJ databases">
        <title>The complete genome of Blastobotrys (Arxula) adeninivorans LS3 - a yeast of biotechnological interest.</title>
        <authorList>
            <person name="Kunze G."/>
            <person name="Gaillardin C."/>
            <person name="Czernicka M."/>
            <person name="Durrens P."/>
            <person name="Martin T."/>
            <person name="Boer E."/>
            <person name="Gabaldon T."/>
            <person name="Cruz J."/>
            <person name="Talla E."/>
            <person name="Marck C."/>
            <person name="Goffeau A."/>
            <person name="Barbe V."/>
            <person name="Baret P."/>
            <person name="Baronian K."/>
            <person name="Beier S."/>
            <person name="Bleykasten C."/>
            <person name="Bode R."/>
            <person name="Casaregola S."/>
            <person name="Despons L."/>
            <person name="Fairhead C."/>
            <person name="Giersberg M."/>
            <person name="Gierski P."/>
            <person name="Hahnel U."/>
            <person name="Hartmann A."/>
            <person name="Jankowska D."/>
            <person name="Jubin C."/>
            <person name="Jung P."/>
            <person name="Lafontaine I."/>
            <person name="Leh-Louis V."/>
            <person name="Lemaire M."/>
            <person name="Marcet-Houben M."/>
            <person name="Mascher M."/>
            <person name="Morel G."/>
            <person name="Richard G.-F."/>
            <person name="Riechen J."/>
            <person name="Sacerdot C."/>
            <person name="Sarkar A."/>
            <person name="Savel G."/>
            <person name="Schacherer J."/>
            <person name="Sherman D."/>
            <person name="Straub M.-L."/>
            <person name="Stein N."/>
            <person name="Thierry A."/>
            <person name="Trautwein-Schult A."/>
            <person name="Westhof E."/>
            <person name="Worch S."/>
            <person name="Dujon B."/>
            <person name="Souciet J.-L."/>
            <person name="Wincker P."/>
            <person name="Scholz U."/>
            <person name="Neuveglise N."/>
        </authorList>
    </citation>
    <scope>NUCLEOTIDE SEQUENCE</scope>
    <source>
        <strain evidence="10">LS3</strain>
    </source>
</reference>
<dbReference type="AlphaFoldDB" id="A0A060T8D2"/>
<dbReference type="EMBL" id="HG937693">
    <property type="protein sequence ID" value="CDP35456.1"/>
    <property type="molecule type" value="Genomic_DNA"/>
</dbReference>
<evidence type="ECO:0000256" key="1">
    <source>
        <dbReference type="ARBA" id="ARBA00004123"/>
    </source>
</evidence>
<evidence type="ECO:0000256" key="7">
    <source>
        <dbReference type="ARBA" id="ARBA00032930"/>
    </source>
</evidence>
<dbReference type="InterPro" id="IPR007185">
    <property type="entry name" value="DNA_pol_a/d/e_bsu"/>
</dbReference>
<evidence type="ECO:0000256" key="4">
    <source>
        <dbReference type="ARBA" id="ARBA00022705"/>
    </source>
</evidence>
<comment type="similarity">
    <text evidence="2">Belongs to the DNA polymerase epsilon subunit B family.</text>
</comment>
<accession>A0A060T8D2</accession>
<dbReference type="InterPro" id="IPR016266">
    <property type="entry name" value="POLE2"/>
</dbReference>
<comment type="subcellular location">
    <subcellularLocation>
        <location evidence="1">Nucleus</location>
    </subcellularLocation>
</comment>